<dbReference type="PIRSF" id="PIRSF033093">
    <property type="entry name" value="UCP_ML1119"/>
    <property type="match status" value="1"/>
</dbReference>
<dbReference type="InterPro" id="IPR014577">
    <property type="entry name" value="UCP033093_metalloPase"/>
</dbReference>
<dbReference type="Gene3D" id="3.60.21.10">
    <property type="match status" value="1"/>
</dbReference>
<gene>
    <name evidence="5" type="ORF">QF118_03860</name>
</gene>
<proteinExistence type="predicted"/>
<feature type="domain" description="Calcineurin-like phosphoesterase" evidence="4">
    <location>
        <begin position="4"/>
        <end position="102"/>
    </location>
</feature>
<dbReference type="Proteomes" id="UP001241605">
    <property type="component" value="Chromosome"/>
</dbReference>
<dbReference type="Pfam" id="PF00149">
    <property type="entry name" value="Metallophos"/>
    <property type="match status" value="1"/>
</dbReference>
<accession>A0ABY8QKN2</accession>
<protein>
    <submittedName>
        <fullName evidence="5">DNA repair exonuclease</fullName>
        <ecNumber evidence="5">3.1.-.-</ecNumber>
    </submittedName>
</protein>
<dbReference type="InterPro" id="IPR041796">
    <property type="entry name" value="Mre11_N"/>
</dbReference>
<evidence type="ECO:0000313" key="5">
    <source>
        <dbReference type="EMBL" id="WGW04697.1"/>
    </source>
</evidence>
<dbReference type="EMBL" id="CP124616">
    <property type="protein sequence ID" value="WGW04697.1"/>
    <property type="molecule type" value="Genomic_DNA"/>
</dbReference>
<dbReference type="InterPro" id="IPR050535">
    <property type="entry name" value="DNA_Repair-Maintenance_Comp"/>
</dbReference>
<organism evidence="5 6">
    <name type="scientific">Tropicibacter oceani</name>
    <dbReference type="NCBI Taxonomy" id="3058420"/>
    <lineage>
        <taxon>Bacteria</taxon>
        <taxon>Pseudomonadati</taxon>
        <taxon>Pseudomonadota</taxon>
        <taxon>Alphaproteobacteria</taxon>
        <taxon>Rhodobacterales</taxon>
        <taxon>Roseobacteraceae</taxon>
        <taxon>Tropicibacter</taxon>
    </lineage>
</organism>
<dbReference type="SUPFAM" id="SSF56300">
    <property type="entry name" value="Metallo-dependent phosphatases"/>
    <property type="match status" value="1"/>
</dbReference>
<dbReference type="PANTHER" id="PTHR30337:SF0">
    <property type="entry name" value="NUCLEASE SBCCD SUBUNIT D"/>
    <property type="match status" value="1"/>
</dbReference>
<keyword evidence="6" id="KW-1185">Reference proteome</keyword>
<reference evidence="5 6" key="1">
    <citation type="submission" date="2023-05" db="EMBL/GenBank/DDBJ databases">
        <title>YMD87, complete Genome.</title>
        <authorList>
            <person name="Zhang J."/>
            <person name="Xu X."/>
        </authorList>
    </citation>
    <scope>NUCLEOTIDE SEQUENCE [LARGE SCALE GENOMIC DNA]</scope>
    <source>
        <strain evidence="5 6">YMD87</strain>
    </source>
</reference>
<dbReference type="GO" id="GO:0004527">
    <property type="term" value="F:exonuclease activity"/>
    <property type="evidence" value="ECO:0007669"/>
    <property type="project" value="UniProtKB-KW"/>
</dbReference>
<name>A0ABY8QKN2_9RHOB</name>
<evidence type="ECO:0000256" key="3">
    <source>
        <dbReference type="ARBA" id="ARBA00022839"/>
    </source>
</evidence>
<evidence type="ECO:0000256" key="2">
    <source>
        <dbReference type="ARBA" id="ARBA00022801"/>
    </source>
</evidence>
<sequence>MTDLRFLHTSDLHLGKSFGPYTDGPRLTEARHQSLVRLIQAARSNDAPHILVAGDVFDVPTPAPTTWRQAIATMAEASDITWWLMPGNHDNLREAQATWEQIAALGHPNIQTMTTTEPRTLQPGAVLLPAPLMTRHPSSDPSEALAATEGEVIRIGLAHGPITGFGEDEARPGVIAPDRDKRASLDYLALGDWHRQMKVSDRVWYSGAPEYTDFRHLGQGGCLLVSIAAPGARPDVTPIAIGAFHWAPLSVSLLPGDDPLQAITQALPQSPRRDTLVKLEISGRARLAEASQLSGLGAQIGPEFCHFDFDVTGLHLDLDTSDLDEIAPTGALRHAADALAADSTDPALSERERQVAAAALRRLHSIVAGGAA</sequence>
<keyword evidence="2 5" id="KW-0378">Hydrolase</keyword>
<dbReference type="CDD" id="cd00840">
    <property type="entry name" value="MPP_Mre11_N"/>
    <property type="match status" value="1"/>
</dbReference>
<dbReference type="RefSeq" id="WP_282301333.1">
    <property type="nucleotide sequence ID" value="NZ_CP124616.1"/>
</dbReference>
<evidence type="ECO:0000313" key="6">
    <source>
        <dbReference type="Proteomes" id="UP001241605"/>
    </source>
</evidence>
<evidence type="ECO:0000259" key="4">
    <source>
        <dbReference type="Pfam" id="PF00149"/>
    </source>
</evidence>
<keyword evidence="1" id="KW-0540">Nuclease</keyword>
<dbReference type="PANTHER" id="PTHR30337">
    <property type="entry name" value="COMPONENT OF ATP-DEPENDENT DSDNA EXONUCLEASE"/>
    <property type="match status" value="1"/>
</dbReference>
<dbReference type="InterPro" id="IPR004843">
    <property type="entry name" value="Calcineurin-like_PHP"/>
</dbReference>
<dbReference type="EC" id="3.1.-.-" evidence="5"/>
<keyword evidence="3 5" id="KW-0269">Exonuclease</keyword>
<dbReference type="InterPro" id="IPR029052">
    <property type="entry name" value="Metallo-depent_PP-like"/>
</dbReference>
<evidence type="ECO:0000256" key="1">
    <source>
        <dbReference type="ARBA" id="ARBA00022722"/>
    </source>
</evidence>